<dbReference type="Proteomes" id="UP000187486">
    <property type="component" value="Unassembled WGS sequence"/>
</dbReference>
<evidence type="ECO:0000313" key="2">
    <source>
        <dbReference type="Proteomes" id="UP000187486"/>
    </source>
</evidence>
<evidence type="ECO:0000313" key="1">
    <source>
        <dbReference type="EMBL" id="OLZ50079.1"/>
    </source>
</evidence>
<organism evidence="1 2">
    <name type="scientific">Amycolatopsis coloradensis</name>
    <dbReference type="NCBI Taxonomy" id="76021"/>
    <lineage>
        <taxon>Bacteria</taxon>
        <taxon>Bacillati</taxon>
        <taxon>Actinomycetota</taxon>
        <taxon>Actinomycetes</taxon>
        <taxon>Pseudonocardiales</taxon>
        <taxon>Pseudonocardiaceae</taxon>
        <taxon>Amycolatopsis</taxon>
    </lineage>
</organism>
<gene>
    <name evidence="1" type="ORF">BS329_20885</name>
</gene>
<comment type="caution">
    <text evidence="1">The sequence shown here is derived from an EMBL/GenBank/DDBJ whole genome shotgun (WGS) entry which is preliminary data.</text>
</comment>
<dbReference type="AlphaFoldDB" id="A0A1R0KR00"/>
<dbReference type="EMBL" id="MQUQ01000011">
    <property type="protein sequence ID" value="OLZ50079.1"/>
    <property type="molecule type" value="Genomic_DNA"/>
</dbReference>
<protein>
    <submittedName>
        <fullName evidence="1">Uncharacterized protein</fullName>
    </submittedName>
</protein>
<accession>A0A1R0KR00</accession>
<sequence>MVAEGVSDHGAGMVRTWCSMAAMRPVVVGMPSPVTSVPSDLGCIGCPARRPGNSQRQFGLVALFMLSRWAAP</sequence>
<keyword evidence="2" id="KW-1185">Reference proteome</keyword>
<name>A0A1R0KR00_9PSEU</name>
<proteinExistence type="predicted"/>
<reference evidence="1 2" key="1">
    <citation type="submission" date="2016-01" db="EMBL/GenBank/DDBJ databases">
        <title>Amycolatopsis coloradensis genome sequencing and assembly.</title>
        <authorList>
            <person name="Mayilraj S."/>
        </authorList>
    </citation>
    <scope>NUCLEOTIDE SEQUENCE [LARGE SCALE GENOMIC DNA]</scope>
    <source>
        <strain evidence="1 2">DSM 44225</strain>
    </source>
</reference>